<organism evidence="2 3">
    <name type="scientific">Tribolium castaneum</name>
    <name type="common">Red flour beetle</name>
    <dbReference type="NCBI Taxonomy" id="7070"/>
    <lineage>
        <taxon>Eukaryota</taxon>
        <taxon>Metazoa</taxon>
        <taxon>Ecdysozoa</taxon>
        <taxon>Arthropoda</taxon>
        <taxon>Hexapoda</taxon>
        <taxon>Insecta</taxon>
        <taxon>Pterygota</taxon>
        <taxon>Neoptera</taxon>
        <taxon>Endopterygota</taxon>
        <taxon>Coleoptera</taxon>
        <taxon>Polyphaga</taxon>
        <taxon>Cucujiformia</taxon>
        <taxon>Tenebrionidae</taxon>
        <taxon>Tenebrionidae incertae sedis</taxon>
        <taxon>Tribolium</taxon>
    </lineage>
</organism>
<dbReference type="PANTHER" id="PTHR34825:SF1">
    <property type="entry name" value="AAA-ATPASE-LIKE DOMAIN-CONTAINING PROTEIN"/>
    <property type="match status" value="1"/>
</dbReference>
<evidence type="ECO:0000259" key="1">
    <source>
        <dbReference type="Pfam" id="PF09820"/>
    </source>
</evidence>
<dbReference type="InterPro" id="IPR018631">
    <property type="entry name" value="AAA-ATPase-like_dom"/>
</dbReference>
<proteinExistence type="predicted"/>
<evidence type="ECO:0000313" key="3">
    <source>
        <dbReference type="Proteomes" id="UP000007266"/>
    </source>
</evidence>
<gene>
    <name evidence="2" type="primary">AUGUSTUS-3.0.2_31298</name>
    <name evidence="2" type="ORF">TcasGA2_TC031298</name>
</gene>
<name>A0A139WA93_TRICA</name>
<dbReference type="SUPFAM" id="SSF52540">
    <property type="entry name" value="P-loop containing nucleoside triphosphate hydrolases"/>
    <property type="match status" value="1"/>
</dbReference>
<dbReference type="Pfam" id="PF09820">
    <property type="entry name" value="AAA-ATPase_like"/>
    <property type="match status" value="1"/>
</dbReference>
<feature type="domain" description="AAA-ATPase-like" evidence="1">
    <location>
        <begin position="25"/>
        <end position="92"/>
    </location>
</feature>
<dbReference type="PANTHER" id="PTHR34825">
    <property type="entry name" value="CONSERVED PROTEIN, WITH A WEAK D-GALACTARATE DEHYDRATASE/ALTRONATE HYDROLASE DOMAIN"/>
    <property type="match status" value="1"/>
</dbReference>
<keyword evidence="3" id="KW-1185">Reference proteome</keyword>
<sequence>MNKSSSLKDSKDSEKSLCKLASHEFATIKETITFVDKTLFIKCLLSDTSKIVLLTAPRAFGKTTLMDMLKQFLLGKRSLFENLKICTEETQFFSKHCRSHPFY</sequence>
<protein>
    <recommendedName>
        <fullName evidence="1">AAA-ATPase-like domain-containing protein</fullName>
    </recommendedName>
</protein>
<dbReference type="InterPro" id="IPR027417">
    <property type="entry name" value="P-loop_NTPase"/>
</dbReference>
<dbReference type="EMBL" id="KQ971438">
    <property type="protein sequence ID" value="KYB24835.1"/>
    <property type="molecule type" value="Genomic_DNA"/>
</dbReference>
<reference evidence="2 3" key="2">
    <citation type="journal article" date="2010" name="Nucleic Acids Res.">
        <title>BeetleBase in 2010: revisions to provide comprehensive genomic information for Tribolium castaneum.</title>
        <authorList>
            <person name="Kim H.S."/>
            <person name="Murphy T."/>
            <person name="Xia J."/>
            <person name="Caragea D."/>
            <person name="Park Y."/>
            <person name="Beeman R.W."/>
            <person name="Lorenzen M.D."/>
            <person name="Butcher S."/>
            <person name="Manak J.R."/>
            <person name="Brown S.J."/>
        </authorList>
    </citation>
    <scope>NUCLEOTIDE SEQUENCE [LARGE SCALE GENOMIC DNA]</scope>
    <source>
        <strain evidence="2 3">Georgia GA2</strain>
    </source>
</reference>
<evidence type="ECO:0000313" key="2">
    <source>
        <dbReference type="EMBL" id="KYB24835.1"/>
    </source>
</evidence>
<dbReference type="Proteomes" id="UP000007266">
    <property type="component" value="Unassembled WGS sequence"/>
</dbReference>
<accession>A0A139WA93</accession>
<reference evidence="2 3" key="1">
    <citation type="journal article" date="2008" name="Nature">
        <title>The genome of the model beetle and pest Tribolium castaneum.</title>
        <authorList>
            <consortium name="Tribolium Genome Sequencing Consortium"/>
            <person name="Richards S."/>
            <person name="Gibbs R.A."/>
            <person name="Weinstock G.M."/>
            <person name="Brown S.J."/>
            <person name="Denell R."/>
            <person name="Beeman R.W."/>
            <person name="Gibbs R."/>
            <person name="Beeman R.W."/>
            <person name="Brown S.J."/>
            <person name="Bucher G."/>
            <person name="Friedrich M."/>
            <person name="Grimmelikhuijzen C.J."/>
            <person name="Klingler M."/>
            <person name="Lorenzen M."/>
            <person name="Richards S."/>
            <person name="Roth S."/>
            <person name="Schroder R."/>
            <person name="Tautz D."/>
            <person name="Zdobnov E.M."/>
            <person name="Muzny D."/>
            <person name="Gibbs R.A."/>
            <person name="Weinstock G.M."/>
            <person name="Attaway T."/>
            <person name="Bell S."/>
            <person name="Buhay C.J."/>
            <person name="Chandrabose M.N."/>
            <person name="Chavez D."/>
            <person name="Clerk-Blankenburg K.P."/>
            <person name="Cree A."/>
            <person name="Dao M."/>
            <person name="Davis C."/>
            <person name="Chacko J."/>
            <person name="Dinh H."/>
            <person name="Dugan-Rocha S."/>
            <person name="Fowler G."/>
            <person name="Garner T.T."/>
            <person name="Garnes J."/>
            <person name="Gnirke A."/>
            <person name="Hawes A."/>
            <person name="Hernandez J."/>
            <person name="Hines S."/>
            <person name="Holder M."/>
            <person name="Hume J."/>
            <person name="Jhangiani S.N."/>
            <person name="Joshi V."/>
            <person name="Khan Z.M."/>
            <person name="Jackson L."/>
            <person name="Kovar C."/>
            <person name="Kowis A."/>
            <person name="Lee S."/>
            <person name="Lewis L.R."/>
            <person name="Margolis J."/>
            <person name="Morgan M."/>
            <person name="Nazareth L.V."/>
            <person name="Nguyen N."/>
            <person name="Okwuonu G."/>
            <person name="Parker D."/>
            <person name="Richards S."/>
            <person name="Ruiz S.J."/>
            <person name="Santibanez J."/>
            <person name="Savard J."/>
            <person name="Scherer S.E."/>
            <person name="Schneider B."/>
            <person name="Sodergren E."/>
            <person name="Tautz D."/>
            <person name="Vattahil S."/>
            <person name="Villasana D."/>
            <person name="White C.S."/>
            <person name="Wright R."/>
            <person name="Park Y."/>
            <person name="Beeman R.W."/>
            <person name="Lord J."/>
            <person name="Oppert B."/>
            <person name="Lorenzen M."/>
            <person name="Brown S."/>
            <person name="Wang L."/>
            <person name="Savard J."/>
            <person name="Tautz D."/>
            <person name="Richards S."/>
            <person name="Weinstock G."/>
            <person name="Gibbs R.A."/>
            <person name="Liu Y."/>
            <person name="Worley K."/>
            <person name="Weinstock G."/>
            <person name="Elsik C.G."/>
            <person name="Reese J.T."/>
            <person name="Elhaik E."/>
            <person name="Landan G."/>
            <person name="Graur D."/>
            <person name="Arensburger P."/>
            <person name="Atkinson P."/>
            <person name="Beeman R.W."/>
            <person name="Beidler J."/>
            <person name="Brown S.J."/>
            <person name="Demuth J.P."/>
            <person name="Drury D.W."/>
            <person name="Du Y.Z."/>
            <person name="Fujiwara H."/>
            <person name="Lorenzen M."/>
            <person name="Maselli V."/>
            <person name="Osanai M."/>
            <person name="Park Y."/>
            <person name="Robertson H.M."/>
            <person name="Tu Z."/>
            <person name="Wang J.J."/>
            <person name="Wang S."/>
            <person name="Richards S."/>
            <person name="Song H."/>
            <person name="Zhang L."/>
            <person name="Sodergren E."/>
            <person name="Werner D."/>
            <person name="Stanke M."/>
            <person name="Morgenstern B."/>
            <person name="Solovyev V."/>
            <person name="Kosarev P."/>
            <person name="Brown G."/>
            <person name="Chen H.C."/>
            <person name="Ermolaeva O."/>
            <person name="Hlavina W."/>
            <person name="Kapustin Y."/>
            <person name="Kiryutin B."/>
            <person name="Kitts P."/>
            <person name="Maglott D."/>
            <person name="Pruitt K."/>
            <person name="Sapojnikov V."/>
            <person name="Souvorov A."/>
            <person name="Mackey A.J."/>
            <person name="Waterhouse R.M."/>
            <person name="Wyder S."/>
            <person name="Zdobnov E.M."/>
            <person name="Zdobnov E.M."/>
            <person name="Wyder S."/>
            <person name="Kriventseva E.V."/>
            <person name="Kadowaki T."/>
            <person name="Bork P."/>
            <person name="Aranda M."/>
            <person name="Bao R."/>
            <person name="Beermann A."/>
            <person name="Berns N."/>
            <person name="Bolognesi R."/>
            <person name="Bonneton F."/>
            <person name="Bopp D."/>
            <person name="Brown S.J."/>
            <person name="Bucher G."/>
            <person name="Butts T."/>
            <person name="Chaumot A."/>
            <person name="Denell R.E."/>
            <person name="Ferrier D.E."/>
            <person name="Friedrich M."/>
            <person name="Gordon C.M."/>
            <person name="Jindra M."/>
            <person name="Klingler M."/>
            <person name="Lan Q."/>
            <person name="Lattorff H.M."/>
            <person name="Laudet V."/>
            <person name="von Levetsow C."/>
            <person name="Liu Z."/>
            <person name="Lutz R."/>
            <person name="Lynch J.A."/>
            <person name="da Fonseca R.N."/>
            <person name="Posnien N."/>
            <person name="Reuter R."/>
            <person name="Roth S."/>
            <person name="Savard J."/>
            <person name="Schinko J.B."/>
            <person name="Schmitt C."/>
            <person name="Schoppmeier M."/>
            <person name="Schroder R."/>
            <person name="Shippy T.D."/>
            <person name="Simonnet F."/>
            <person name="Marques-Souza H."/>
            <person name="Tautz D."/>
            <person name="Tomoyasu Y."/>
            <person name="Trauner J."/>
            <person name="Van der Zee M."/>
            <person name="Vervoort M."/>
            <person name="Wittkopp N."/>
            <person name="Wimmer E.A."/>
            <person name="Yang X."/>
            <person name="Jones A.K."/>
            <person name="Sattelle D.B."/>
            <person name="Ebert P.R."/>
            <person name="Nelson D."/>
            <person name="Scott J.G."/>
            <person name="Beeman R.W."/>
            <person name="Muthukrishnan S."/>
            <person name="Kramer K.J."/>
            <person name="Arakane Y."/>
            <person name="Beeman R.W."/>
            <person name="Zhu Q."/>
            <person name="Hogenkamp D."/>
            <person name="Dixit R."/>
            <person name="Oppert B."/>
            <person name="Jiang H."/>
            <person name="Zou Z."/>
            <person name="Marshall J."/>
            <person name="Elpidina E."/>
            <person name="Vinokurov K."/>
            <person name="Oppert C."/>
            <person name="Zou Z."/>
            <person name="Evans J."/>
            <person name="Lu Z."/>
            <person name="Zhao P."/>
            <person name="Sumathipala N."/>
            <person name="Altincicek B."/>
            <person name="Vilcinskas A."/>
            <person name="Williams M."/>
            <person name="Hultmark D."/>
            <person name="Hetru C."/>
            <person name="Jiang H."/>
            <person name="Grimmelikhuijzen C.J."/>
            <person name="Hauser F."/>
            <person name="Cazzamali G."/>
            <person name="Williamson M."/>
            <person name="Park Y."/>
            <person name="Li B."/>
            <person name="Tanaka Y."/>
            <person name="Predel R."/>
            <person name="Neupert S."/>
            <person name="Schachtner J."/>
            <person name="Verleyen P."/>
            <person name="Raible F."/>
            <person name="Bork P."/>
            <person name="Friedrich M."/>
            <person name="Walden K.K."/>
            <person name="Robertson H.M."/>
            <person name="Angeli S."/>
            <person name="Foret S."/>
            <person name="Bucher G."/>
            <person name="Schuetz S."/>
            <person name="Maleszka R."/>
            <person name="Wimmer E.A."/>
            <person name="Beeman R.W."/>
            <person name="Lorenzen M."/>
            <person name="Tomoyasu Y."/>
            <person name="Miller S.C."/>
            <person name="Grossmann D."/>
            <person name="Bucher G."/>
        </authorList>
    </citation>
    <scope>NUCLEOTIDE SEQUENCE [LARGE SCALE GENOMIC DNA]</scope>
    <source>
        <strain evidence="2 3">Georgia GA2</strain>
    </source>
</reference>
<dbReference type="InParanoid" id="A0A139WA93"/>
<dbReference type="AlphaFoldDB" id="A0A139WA93"/>